<gene>
    <name evidence="2" type="ORF">SDC9_160312</name>
</gene>
<accession>A0A645FHJ4</accession>
<dbReference type="Pfam" id="PF09951">
    <property type="entry name" value="Imm33"/>
    <property type="match status" value="1"/>
</dbReference>
<protein>
    <recommendedName>
        <fullName evidence="1">Immunity protein Imm33 domain-containing protein</fullName>
    </recommendedName>
</protein>
<dbReference type="AlphaFoldDB" id="A0A645FHJ4"/>
<reference evidence="2" key="1">
    <citation type="submission" date="2019-08" db="EMBL/GenBank/DDBJ databases">
        <authorList>
            <person name="Kucharzyk K."/>
            <person name="Murdoch R.W."/>
            <person name="Higgins S."/>
            <person name="Loffler F."/>
        </authorList>
    </citation>
    <scope>NUCLEOTIDE SEQUENCE</scope>
</reference>
<dbReference type="EMBL" id="VSSQ01059433">
    <property type="protein sequence ID" value="MPN12992.1"/>
    <property type="molecule type" value="Genomic_DNA"/>
</dbReference>
<sequence length="122" mass="14090">MNSTPHPEFGKCLTTKNVQEKKGRIKWCVREEGTRNVDNGWRFFSEFDTEEYLAESSNWSVVDFDSIVEIDPMLLSLMWMPYGTEITIEYGDEEVSYIDDHTGAPLIDPLGGKPMLIKRIHD</sequence>
<feature type="domain" description="Immunity protein Imm33" evidence="1">
    <location>
        <begin position="12"/>
        <end position="88"/>
    </location>
</feature>
<comment type="caution">
    <text evidence="2">The sequence shown here is derived from an EMBL/GenBank/DDBJ whole genome shotgun (WGS) entry which is preliminary data.</text>
</comment>
<evidence type="ECO:0000259" key="1">
    <source>
        <dbReference type="Pfam" id="PF09951"/>
    </source>
</evidence>
<dbReference type="InterPro" id="IPR018689">
    <property type="entry name" value="Imm33_dom"/>
</dbReference>
<name>A0A645FHJ4_9ZZZZ</name>
<evidence type="ECO:0000313" key="2">
    <source>
        <dbReference type="EMBL" id="MPN12992.1"/>
    </source>
</evidence>
<proteinExistence type="predicted"/>
<organism evidence="2">
    <name type="scientific">bioreactor metagenome</name>
    <dbReference type="NCBI Taxonomy" id="1076179"/>
    <lineage>
        <taxon>unclassified sequences</taxon>
        <taxon>metagenomes</taxon>
        <taxon>ecological metagenomes</taxon>
    </lineage>
</organism>